<dbReference type="SUPFAM" id="SSF47384">
    <property type="entry name" value="Homodimeric domain of signal transducing histidine kinase"/>
    <property type="match status" value="1"/>
</dbReference>
<keyword evidence="13 14" id="KW-0472">Membrane</keyword>
<dbReference type="SUPFAM" id="SSF158472">
    <property type="entry name" value="HAMP domain-like"/>
    <property type="match status" value="1"/>
</dbReference>
<comment type="subcellular location">
    <subcellularLocation>
        <location evidence="2">Cell membrane</location>
        <topology evidence="2">Multi-pass membrane protein</topology>
    </subcellularLocation>
</comment>
<dbReference type="InterPro" id="IPR004358">
    <property type="entry name" value="Sig_transdc_His_kin-like_C"/>
</dbReference>
<comment type="catalytic activity">
    <reaction evidence="1">
        <text>ATP + protein L-histidine = ADP + protein N-phospho-L-histidine.</text>
        <dbReference type="EC" id="2.7.13.3"/>
    </reaction>
</comment>
<keyword evidence="5" id="KW-0597">Phosphoprotein</keyword>
<dbReference type="InterPro" id="IPR050398">
    <property type="entry name" value="HssS/ArlS-like"/>
</dbReference>
<evidence type="ECO:0000256" key="9">
    <source>
        <dbReference type="ARBA" id="ARBA00022777"/>
    </source>
</evidence>
<proteinExistence type="predicted"/>
<feature type="domain" description="Histidine kinase" evidence="15">
    <location>
        <begin position="146"/>
        <end position="362"/>
    </location>
</feature>
<evidence type="ECO:0000256" key="14">
    <source>
        <dbReference type="SAM" id="Phobius"/>
    </source>
</evidence>
<keyword evidence="18" id="KW-1185">Reference proteome</keyword>
<keyword evidence="8" id="KW-0547">Nucleotide-binding</keyword>
<organism evidence="17 18">
    <name type="scientific">Neobacillus paridis</name>
    <dbReference type="NCBI Taxonomy" id="2803862"/>
    <lineage>
        <taxon>Bacteria</taxon>
        <taxon>Bacillati</taxon>
        <taxon>Bacillota</taxon>
        <taxon>Bacilli</taxon>
        <taxon>Bacillales</taxon>
        <taxon>Bacillaceae</taxon>
        <taxon>Neobacillus</taxon>
    </lineage>
</organism>
<dbReference type="SMART" id="SM00388">
    <property type="entry name" value="HisKA"/>
    <property type="match status" value="1"/>
</dbReference>
<protein>
    <recommendedName>
        <fullName evidence="3">histidine kinase</fullName>
        <ecNumber evidence="3">2.7.13.3</ecNumber>
    </recommendedName>
</protein>
<evidence type="ECO:0000256" key="1">
    <source>
        <dbReference type="ARBA" id="ARBA00000085"/>
    </source>
</evidence>
<dbReference type="SUPFAM" id="SSF55874">
    <property type="entry name" value="ATPase domain of HSP90 chaperone/DNA topoisomerase II/histidine kinase"/>
    <property type="match status" value="1"/>
</dbReference>
<dbReference type="InterPro" id="IPR005467">
    <property type="entry name" value="His_kinase_dom"/>
</dbReference>
<dbReference type="PANTHER" id="PTHR45528">
    <property type="entry name" value="SENSOR HISTIDINE KINASE CPXA"/>
    <property type="match status" value="1"/>
</dbReference>
<dbReference type="SMART" id="SM00387">
    <property type="entry name" value="HATPase_c"/>
    <property type="match status" value="1"/>
</dbReference>
<feature type="transmembrane region" description="Helical" evidence="14">
    <location>
        <begin position="12"/>
        <end position="37"/>
    </location>
</feature>
<dbReference type="EC" id="2.7.13.3" evidence="3"/>
<name>A0ABS1TTJ3_9BACI</name>
<evidence type="ECO:0000256" key="13">
    <source>
        <dbReference type="ARBA" id="ARBA00023136"/>
    </source>
</evidence>
<dbReference type="PROSITE" id="PS50109">
    <property type="entry name" value="HIS_KIN"/>
    <property type="match status" value="1"/>
</dbReference>
<keyword evidence="7 14" id="KW-0812">Transmembrane</keyword>
<comment type="caution">
    <text evidence="17">The sequence shown here is derived from an EMBL/GenBank/DDBJ whole genome shotgun (WGS) entry which is preliminary data.</text>
</comment>
<evidence type="ECO:0000256" key="8">
    <source>
        <dbReference type="ARBA" id="ARBA00022741"/>
    </source>
</evidence>
<sequence>MKRYRIKNSLLVTLLVAVAISFFVSIVVMTIISQIILHYYNIKYLTIDEIGVTTYNFIVFLIFTFVILSFIVTFLAMIRKKIMYIKRITESINDIANGNLGLTIEMKGNDELSRLAENVNSMSKELASKFEYERQLEMAKNELITNVSHDLRSPLTSIIGYLDLLRKGKYSDQSQLIEYLDTSYSKSKRLEALINELFEYTRLTSPDVQLDFNEVDLVGLLVQLIGEYVPIFDKEKLTVVKEIPNEEISVIMDVEKMVRVYENLLANAIKYSLKPSEIHIKLEKQGSMAILKASNQVESPPVDDINKLFDRFFIGDKARRNNQGTGLGLAISKRIVELHGGNIRAEHKEGWITFIVEQPIKQ</sequence>
<dbReference type="Pfam" id="PF00512">
    <property type="entry name" value="HisKA"/>
    <property type="match status" value="1"/>
</dbReference>
<evidence type="ECO:0000256" key="11">
    <source>
        <dbReference type="ARBA" id="ARBA00022989"/>
    </source>
</evidence>
<reference evidence="17 18" key="1">
    <citation type="submission" date="2021-01" db="EMBL/GenBank/DDBJ databases">
        <title>Genome public.</title>
        <authorList>
            <person name="Liu C."/>
            <person name="Sun Q."/>
        </authorList>
    </citation>
    <scope>NUCLEOTIDE SEQUENCE [LARGE SCALE GENOMIC DNA]</scope>
    <source>
        <strain evidence="17 18">YIM B02564</strain>
    </source>
</reference>
<evidence type="ECO:0000256" key="3">
    <source>
        <dbReference type="ARBA" id="ARBA00012438"/>
    </source>
</evidence>
<evidence type="ECO:0000256" key="7">
    <source>
        <dbReference type="ARBA" id="ARBA00022692"/>
    </source>
</evidence>
<dbReference type="PROSITE" id="PS50885">
    <property type="entry name" value="HAMP"/>
    <property type="match status" value="1"/>
</dbReference>
<dbReference type="InterPro" id="IPR003661">
    <property type="entry name" value="HisK_dim/P_dom"/>
</dbReference>
<dbReference type="PANTHER" id="PTHR45528:SF8">
    <property type="entry name" value="HISTIDINE KINASE"/>
    <property type="match status" value="1"/>
</dbReference>
<evidence type="ECO:0000256" key="6">
    <source>
        <dbReference type="ARBA" id="ARBA00022679"/>
    </source>
</evidence>
<keyword evidence="12" id="KW-0902">Two-component regulatory system</keyword>
<dbReference type="SMART" id="SM00304">
    <property type="entry name" value="HAMP"/>
    <property type="match status" value="1"/>
</dbReference>
<dbReference type="PRINTS" id="PR00344">
    <property type="entry name" value="BCTRLSENSOR"/>
</dbReference>
<dbReference type="Pfam" id="PF00672">
    <property type="entry name" value="HAMP"/>
    <property type="match status" value="1"/>
</dbReference>
<evidence type="ECO:0000259" key="16">
    <source>
        <dbReference type="PROSITE" id="PS50885"/>
    </source>
</evidence>
<dbReference type="Gene3D" id="6.10.340.10">
    <property type="match status" value="1"/>
</dbReference>
<accession>A0ABS1TTJ3</accession>
<dbReference type="InterPro" id="IPR036097">
    <property type="entry name" value="HisK_dim/P_sf"/>
</dbReference>
<evidence type="ECO:0000256" key="4">
    <source>
        <dbReference type="ARBA" id="ARBA00022475"/>
    </source>
</evidence>
<dbReference type="Pfam" id="PF02518">
    <property type="entry name" value="HATPase_c"/>
    <property type="match status" value="1"/>
</dbReference>
<dbReference type="GO" id="GO:0016301">
    <property type="term" value="F:kinase activity"/>
    <property type="evidence" value="ECO:0007669"/>
    <property type="project" value="UniProtKB-KW"/>
</dbReference>
<feature type="transmembrane region" description="Helical" evidence="14">
    <location>
        <begin position="57"/>
        <end position="78"/>
    </location>
</feature>
<evidence type="ECO:0000313" key="17">
    <source>
        <dbReference type="EMBL" id="MBL4954364.1"/>
    </source>
</evidence>
<keyword evidence="4" id="KW-1003">Cell membrane</keyword>
<dbReference type="InterPro" id="IPR036890">
    <property type="entry name" value="HATPase_C_sf"/>
</dbReference>
<dbReference type="Proteomes" id="UP000623967">
    <property type="component" value="Unassembled WGS sequence"/>
</dbReference>
<dbReference type="Gene3D" id="3.30.565.10">
    <property type="entry name" value="Histidine kinase-like ATPase, C-terminal domain"/>
    <property type="match status" value="1"/>
</dbReference>
<dbReference type="Gene3D" id="1.10.287.130">
    <property type="match status" value="1"/>
</dbReference>
<dbReference type="RefSeq" id="WP_202655618.1">
    <property type="nucleotide sequence ID" value="NZ_JAESWB010000326.1"/>
</dbReference>
<gene>
    <name evidence="17" type="ORF">JK635_19565</name>
</gene>
<keyword evidence="9 17" id="KW-0418">Kinase</keyword>
<dbReference type="EMBL" id="JAESWB010000326">
    <property type="protein sequence ID" value="MBL4954364.1"/>
    <property type="molecule type" value="Genomic_DNA"/>
</dbReference>
<evidence type="ECO:0000256" key="12">
    <source>
        <dbReference type="ARBA" id="ARBA00023012"/>
    </source>
</evidence>
<evidence type="ECO:0000256" key="2">
    <source>
        <dbReference type="ARBA" id="ARBA00004651"/>
    </source>
</evidence>
<feature type="domain" description="HAMP" evidence="16">
    <location>
        <begin position="79"/>
        <end position="131"/>
    </location>
</feature>
<keyword evidence="10" id="KW-0067">ATP-binding</keyword>
<evidence type="ECO:0000256" key="10">
    <source>
        <dbReference type="ARBA" id="ARBA00022840"/>
    </source>
</evidence>
<evidence type="ECO:0000259" key="15">
    <source>
        <dbReference type="PROSITE" id="PS50109"/>
    </source>
</evidence>
<dbReference type="CDD" id="cd00082">
    <property type="entry name" value="HisKA"/>
    <property type="match status" value="1"/>
</dbReference>
<keyword evidence="11 14" id="KW-1133">Transmembrane helix</keyword>
<dbReference type="CDD" id="cd06225">
    <property type="entry name" value="HAMP"/>
    <property type="match status" value="1"/>
</dbReference>
<dbReference type="InterPro" id="IPR003594">
    <property type="entry name" value="HATPase_dom"/>
</dbReference>
<evidence type="ECO:0000313" key="18">
    <source>
        <dbReference type="Proteomes" id="UP000623967"/>
    </source>
</evidence>
<evidence type="ECO:0000256" key="5">
    <source>
        <dbReference type="ARBA" id="ARBA00022553"/>
    </source>
</evidence>
<dbReference type="InterPro" id="IPR003660">
    <property type="entry name" value="HAMP_dom"/>
</dbReference>
<keyword evidence="6" id="KW-0808">Transferase</keyword>